<dbReference type="Gene3D" id="3.90.220.20">
    <property type="entry name" value="DNA methylase specificity domains"/>
    <property type="match status" value="2"/>
</dbReference>
<dbReference type="GO" id="GO:0003677">
    <property type="term" value="F:DNA binding"/>
    <property type="evidence" value="ECO:0007669"/>
    <property type="project" value="UniProtKB-KW"/>
</dbReference>
<dbReference type="InterPro" id="IPR052021">
    <property type="entry name" value="Type-I_RS_S_subunit"/>
</dbReference>
<keyword evidence="3" id="KW-0238">DNA-binding</keyword>
<protein>
    <recommendedName>
        <fullName evidence="4">Type I restriction modification DNA specificity domain-containing protein</fullName>
    </recommendedName>
</protein>
<dbReference type="SUPFAM" id="SSF116734">
    <property type="entry name" value="DNA methylase specificity domain"/>
    <property type="match status" value="2"/>
</dbReference>
<evidence type="ECO:0000256" key="3">
    <source>
        <dbReference type="ARBA" id="ARBA00023125"/>
    </source>
</evidence>
<dbReference type="InterPro" id="IPR000055">
    <property type="entry name" value="Restrct_endonuc_typeI_TRD"/>
</dbReference>
<evidence type="ECO:0000313" key="6">
    <source>
        <dbReference type="Proteomes" id="UP000061546"/>
    </source>
</evidence>
<accession>A0A0K2LEN9</accession>
<comment type="similarity">
    <text evidence="1">Belongs to the type-I restriction system S methylase family.</text>
</comment>
<dbReference type="Proteomes" id="UP000061546">
    <property type="component" value="Chromosome"/>
</dbReference>
<dbReference type="STRING" id="1074467.JP39_10595"/>
<evidence type="ECO:0000256" key="1">
    <source>
        <dbReference type="ARBA" id="ARBA00010923"/>
    </source>
</evidence>
<sequence length="400" mass="47281">MSLRKLIFYIDWEQHYLKKVVNRITRKNNDLESKLSLTISAQEGLIDQEKFFNKKIASKDVSGYYLIKKGEFAYNKSYSKGFPWGTIKRLNRYNMGVLSTLYIIFKPTNVDSNFLEKYYDTNYWHKEISMIATEGARNHGLLNIAPSDFFDSKLIIPVDKTEQYKVGNILKKLDELIDLYQNQLLMYESLKKYLLQNLFPSDEEKVPNVRFADFSGDWGKRKFSELYEKMIEKNDLSFNSSQIISVANMYYKSGQNTNSTEEYMKTYNIFLKGDIAYEGHKSKNFSYGRFVENDIGNGIVSHVFDVFRPKAKYDLYFWKYLINNENIMGYILRKVTTKATMMNNLVAKDFLKQKIKTPDYKEQENIGALLKQLDNFTELQEDRLLILKKTKKYYLQKLFI</sequence>
<evidence type="ECO:0000256" key="2">
    <source>
        <dbReference type="ARBA" id="ARBA00022747"/>
    </source>
</evidence>
<reference evidence="5 6" key="1">
    <citation type="submission" date="2015-08" db="EMBL/GenBank/DDBJ databases">
        <title>Genomic sequence of Lactobacillus heilongjiangensis DSM 28069, isolated from Chinese traditional pickle.</title>
        <authorList>
            <person name="Jiang X."/>
            <person name="Zheng B."/>
            <person name="Cheng H."/>
        </authorList>
    </citation>
    <scope>NUCLEOTIDE SEQUENCE [LARGE SCALE GENOMIC DNA]</scope>
    <source>
        <strain evidence="5 6">DSM 28069</strain>
    </source>
</reference>
<dbReference type="Pfam" id="PF01420">
    <property type="entry name" value="Methylase_S"/>
    <property type="match status" value="1"/>
</dbReference>
<keyword evidence="2" id="KW-0680">Restriction system</keyword>
<gene>
    <name evidence="5" type="ORF">JP39_10595</name>
</gene>
<feature type="domain" description="Type I restriction modification DNA specificity" evidence="4">
    <location>
        <begin position="217"/>
        <end position="384"/>
    </location>
</feature>
<keyword evidence="6" id="KW-1185">Reference proteome</keyword>
<dbReference type="EMBL" id="CP012559">
    <property type="protein sequence ID" value="ALB29764.1"/>
    <property type="molecule type" value="Genomic_DNA"/>
</dbReference>
<dbReference type="PANTHER" id="PTHR30408">
    <property type="entry name" value="TYPE-1 RESTRICTION ENZYME ECOKI SPECIFICITY PROTEIN"/>
    <property type="match status" value="1"/>
</dbReference>
<dbReference type="AlphaFoldDB" id="A0A0K2LEN9"/>
<dbReference type="KEGG" id="lhi:JP39_10595"/>
<dbReference type="PANTHER" id="PTHR30408:SF12">
    <property type="entry name" value="TYPE I RESTRICTION ENZYME MJAVIII SPECIFICITY SUBUNIT"/>
    <property type="match status" value="1"/>
</dbReference>
<dbReference type="GO" id="GO:0009307">
    <property type="term" value="P:DNA restriction-modification system"/>
    <property type="evidence" value="ECO:0007669"/>
    <property type="project" value="UniProtKB-KW"/>
</dbReference>
<organism evidence="5 6">
    <name type="scientific">Companilactobacillus heilongjiangensis</name>
    <dbReference type="NCBI Taxonomy" id="1074467"/>
    <lineage>
        <taxon>Bacteria</taxon>
        <taxon>Bacillati</taxon>
        <taxon>Bacillota</taxon>
        <taxon>Bacilli</taxon>
        <taxon>Lactobacillales</taxon>
        <taxon>Lactobacillaceae</taxon>
        <taxon>Companilactobacillus</taxon>
    </lineage>
</organism>
<dbReference type="InterPro" id="IPR044946">
    <property type="entry name" value="Restrct_endonuc_typeI_TRD_sf"/>
</dbReference>
<name>A0A0K2LEN9_9LACO</name>
<dbReference type="REBASE" id="125982">
    <property type="entry name" value="S1.Lhe28069ORF10610P"/>
</dbReference>
<proteinExistence type="inferred from homology"/>
<evidence type="ECO:0000259" key="4">
    <source>
        <dbReference type="Pfam" id="PF01420"/>
    </source>
</evidence>
<evidence type="ECO:0000313" key="5">
    <source>
        <dbReference type="EMBL" id="ALB29764.1"/>
    </source>
</evidence>